<evidence type="ECO:0000259" key="2">
    <source>
        <dbReference type="Pfam" id="PF02558"/>
    </source>
</evidence>
<feature type="domain" description="Opine dehydrogenase" evidence="1">
    <location>
        <begin position="178"/>
        <end position="337"/>
    </location>
</feature>
<dbReference type="STRING" id="1216932.CM240_3066"/>
<dbReference type="EMBL" id="HG917869">
    <property type="protein sequence ID" value="CDM70183.1"/>
    <property type="molecule type" value="Genomic_DNA"/>
</dbReference>
<dbReference type="InterPro" id="IPR003421">
    <property type="entry name" value="Opine_DH"/>
</dbReference>
<name>W6S0B6_9CLOT</name>
<dbReference type="Pfam" id="PF02558">
    <property type="entry name" value="ApbA"/>
    <property type="match status" value="1"/>
</dbReference>
<dbReference type="OrthoDB" id="1073746at2"/>
<keyword evidence="4" id="KW-1185">Reference proteome</keyword>
<dbReference type="PANTHER" id="PTHR38015">
    <property type="entry name" value="BLR6086 PROTEIN"/>
    <property type="match status" value="1"/>
</dbReference>
<evidence type="ECO:0000313" key="3">
    <source>
        <dbReference type="EMBL" id="CDM70183.1"/>
    </source>
</evidence>
<evidence type="ECO:0000259" key="1">
    <source>
        <dbReference type="Pfam" id="PF02317"/>
    </source>
</evidence>
<dbReference type="InterPro" id="IPR013328">
    <property type="entry name" value="6PGD_dom2"/>
</dbReference>
<dbReference type="HOGENOM" id="CLU_041606_1_0_9"/>
<dbReference type="RefSeq" id="WP_051483893.1">
    <property type="nucleotide sequence ID" value="NZ_HG917869.1"/>
</dbReference>
<accession>W6S0B6</accession>
<dbReference type="InterPro" id="IPR029752">
    <property type="entry name" value="D-isomer_DH_CS1"/>
</dbReference>
<protein>
    <recommendedName>
        <fullName evidence="5">Opine dehydrogenase</fullName>
    </recommendedName>
</protein>
<evidence type="ECO:0000313" key="4">
    <source>
        <dbReference type="Proteomes" id="UP000019426"/>
    </source>
</evidence>
<dbReference type="SUPFAM" id="SSF51735">
    <property type="entry name" value="NAD(P)-binding Rossmann-fold domains"/>
    <property type="match status" value="1"/>
</dbReference>
<dbReference type="Gene3D" id="3.40.50.720">
    <property type="entry name" value="NAD(P)-binding Rossmann-like Domain"/>
    <property type="match status" value="1"/>
</dbReference>
<gene>
    <name evidence="3" type="ORF">CM240_3066</name>
</gene>
<organism evidence="3 4">
    <name type="scientific">Clostridium bornimense</name>
    <dbReference type="NCBI Taxonomy" id="1216932"/>
    <lineage>
        <taxon>Bacteria</taxon>
        <taxon>Bacillati</taxon>
        <taxon>Bacillota</taxon>
        <taxon>Clostridia</taxon>
        <taxon>Eubacteriales</taxon>
        <taxon>Clostridiaceae</taxon>
        <taxon>Clostridium</taxon>
    </lineage>
</organism>
<dbReference type="PANTHER" id="PTHR38015:SF1">
    <property type="entry name" value="OPINE DEHYDROGENASE DOMAIN-CONTAINING PROTEIN"/>
    <property type="match status" value="1"/>
</dbReference>
<dbReference type="Gene3D" id="1.10.1040.10">
    <property type="entry name" value="N-(1-d-carboxylethyl)-l-norvaline Dehydrogenase, domain 2"/>
    <property type="match status" value="1"/>
</dbReference>
<reference evidence="3 4" key="1">
    <citation type="submission" date="2013-11" db="EMBL/GenBank/DDBJ databases">
        <title>Complete genome sequence of Clostridum sp. M2/40.</title>
        <authorList>
            <person name="Wibberg D."/>
            <person name="Puehler A."/>
            <person name="Schlueter A."/>
        </authorList>
    </citation>
    <scope>NUCLEOTIDE SEQUENCE [LARGE SCALE GENOMIC DNA]</scope>
    <source>
        <strain evidence="4">M2/40</strain>
    </source>
</reference>
<dbReference type="GO" id="GO:0016491">
    <property type="term" value="F:oxidoreductase activity"/>
    <property type="evidence" value="ECO:0007669"/>
    <property type="project" value="InterPro"/>
</dbReference>
<feature type="domain" description="Ketopantoate reductase N-terminal" evidence="2">
    <location>
        <begin position="3"/>
        <end position="101"/>
    </location>
</feature>
<dbReference type="InterPro" id="IPR008927">
    <property type="entry name" value="6-PGluconate_DH-like_C_sf"/>
</dbReference>
<dbReference type="InterPro" id="IPR051729">
    <property type="entry name" value="Opine/Lysopine_DH"/>
</dbReference>
<sequence>MNIGVIGAGNIGTYLATYISRKENCKVWLHTSKVDAFKEEIILIEEEKCIEHAVKIHCISESMKEVVEDADLVLITHPSFMMEKTLKEVSKNVKKGAIVGSIPGFGGKEYYIDELIEKECTFFGSQRVPSITRLEIYGEVVSLKQKNEFMKISSIPHDKCDSICNLLTGLIDIPCIPIESYLAITLSPSNPTMHPSRLYELFEDHKEGKIYENHSLFYEEWNDLASSTLLQLDEELKEIFKSLNEFNDFNAKDFERIKSRYNIETPSELTNKIRTAPGFQGIRTPMVESQNGFIPDLNSRYFIEDIEFGLCIIKAFAELCRVKTPTVDKLILWAQELLGKEYLLDGKLIGKDAKHLIIPQSKGINTKQDLINYYKTI</sequence>
<dbReference type="Pfam" id="PF02317">
    <property type="entry name" value="Octopine_DH"/>
    <property type="match status" value="1"/>
</dbReference>
<dbReference type="SUPFAM" id="SSF48179">
    <property type="entry name" value="6-phosphogluconate dehydrogenase C-terminal domain-like"/>
    <property type="match status" value="1"/>
</dbReference>
<dbReference type="KEGG" id="clt:CM240_3066"/>
<dbReference type="AlphaFoldDB" id="W6S0B6"/>
<evidence type="ECO:0008006" key="5">
    <source>
        <dbReference type="Google" id="ProtNLM"/>
    </source>
</evidence>
<proteinExistence type="predicted"/>
<dbReference type="InterPro" id="IPR036291">
    <property type="entry name" value="NAD(P)-bd_dom_sf"/>
</dbReference>
<dbReference type="eggNOG" id="COG1893">
    <property type="taxonomic scope" value="Bacteria"/>
</dbReference>
<dbReference type="PROSITE" id="PS00065">
    <property type="entry name" value="D_2_HYDROXYACID_DH_1"/>
    <property type="match status" value="1"/>
</dbReference>
<dbReference type="InterPro" id="IPR013332">
    <property type="entry name" value="KPR_N"/>
</dbReference>
<dbReference type="PATRIC" id="fig|1216932.3.peg.3032"/>
<dbReference type="Proteomes" id="UP000019426">
    <property type="component" value="Chromosome M2/40_rep2"/>
</dbReference>